<dbReference type="OrthoDB" id="5279008at2759"/>
<name>A0A074WYF9_9PEZI</name>
<proteinExistence type="predicted"/>
<dbReference type="RefSeq" id="XP_013432474.1">
    <property type="nucleotide sequence ID" value="XM_013577020.1"/>
</dbReference>
<dbReference type="InterPro" id="IPR032675">
    <property type="entry name" value="LRR_dom_sf"/>
</dbReference>
<dbReference type="AlphaFoldDB" id="A0A074WYF9"/>
<dbReference type="EMBL" id="KL584702">
    <property type="protein sequence ID" value="KEQ78245.1"/>
    <property type="molecule type" value="Genomic_DNA"/>
</dbReference>
<gene>
    <name evidence="3" type="ORF">M436DRAFT_78075</name>
</gene>
<dbReference type="SUPFAM" id="SSF81383">
    <property type="entry name" value="F-box domain"/>
    <property type="match status" value="1"/>
</dbReference>
<dbReference type="Gene3D" id="3.80.10.10">
    <property type="entry name" value="Ribonuclease Inhibitor"/>
    <property type="match status" value="1"/>
</dbReference>
<dbReference type="PROSITE" id="PS50181">
    <property type="entry name" value="FBOX"/>
    <property type="match status" value="1"/>
</dbReference>
<feature type="compositionally biased region" description="Basic residues" evidence="1">
    <location>
        <begin position="449"/>
        <end position="465"/>
    </location>
</feature>
<keyword evidence="4" id="KW-1185">Reference proteome</keyword>
<dbReference type="SUPFAM" id="SSF52047">
    <property type="entry name" value="RNI-like"/>
    <property type="match status" value="1"/>
</dbReference>
<sequence length="465" mass="53261">MGGSLSTQVPTRLPSDLSESRQHTACFMDLPREIVLEVTSYLSRDEIKTLRGVCKDLDDTLLATFGDRFFSRLHLLPTSASLDILTQISTQPRLNAHVRELRICSSIYQFWGARETQVRPRDIWTRPQLRVLSETARPFPDPSSPTQEAANLCAELVRGERFREQLTGALRNLRVARIEVQEWPRDPSLVLGRKDLMRFTDKDPFEDNFMGIRPAWEYQKIDMVTRMTEVVFSAVRDSGTPLAAMIVDRIQVDQLKLALNLGYDLLHLKHLEIGLKISDQSLQLSDTSRRFDLFTLIDELPCLEHLSLSNFPGTAKDRIQLTDALIHINPQRVKKLCLGVFWGSSPQVLHFLGRSVPDLQDLSLRYAVRLEDNKAWEAMFSELRGILCLQRLRIDIDGFTFEACDKDDNIDSTLAWLAENTPDNLIRYKDPEDSEDEDLGVDGAPGWRAFRRGPSPRRRSRLTRT</sequence>
<dbReference type="InterPro" id="IPR036047">
    <property type="entry name" value="F-box-like_dom_sf"/>
</dbReference>
<reference evidence="3 4" key="1">
    <citation type="journal article" date="2014" name="BMC Genomics">
        <title>Genome sequencing of four Aureobasidium pullulans varieties: biotechnological potential, stress tolerance, and description of new species.</title>
        <authorList>
            <person name="Gostin Ar C."/>
            <person name="Ohm R.A."/>
            <person name="Kogej T."/>
            <person name="Sonjak S."/>
            <person name="Turk M."/>
            <person name="Zajc J."/>
            <person name="Zalar P."/>
            <person name="Grube M."/>
            <person name="Sun H."/>
            <person name="Han J."/>
            <person name="Sharma A."/>
            <person name="Chiniquy J."/>
            <person name="Ngan C.Y."/>
            <person name="Lipzen A."/>
            <person name="Barry K."/>
            <person name="Grigoriev I.V."/>
            <person name="Gunde-Cimerman N."/>
        </authorList>
    </citation>
    <scope>NUCLEOTIDE SEQUENCE [LARGE SCALE GENOMIC DNA]</scope>
    <source>
        <strain evidence="3 4">CBS 147.97</strain>
    </source>
</reference>
<feature type="region of interest" description="Disordered" evidence="1">
    <location>
        <begin position="427"/>
        <end position="465"/>
    </location>
</feature>
<evidence type="ECO:0000256" key="1">
    <source>
        <dbReference type="SAM" id="MobiDB-lite"/>
    </source>
</evidence>
<evidence type="ECO:0000313" key="4">
    <source>
        <dbReference type="Proteomes" id="UP000027730"/>
    </source>
</evidence>
<dbReference type="Proteomes" id="UP000027730">
    <property type="component" value="Unassembled WGS sequence"/>
</dbReference>
<dbReference type="InterPro" id="IPR001810">
    <property type="entry name" value="F-box_dom"/>
</dbReference>
<evidence type="ECO:0000313" key="3">
    <source>
        <dbReference type="EMBL" id="KEQ78245.1"/>
    </source>
</evidence>
<evidence type="ECO:0000259" key="2">
    <source>
        <dbReference type="PROSITE" id="PS50181"/>
    </source>
</evidence>
<dbReference type="HOGENOM" id="CLU_587899_0_0_1"/>
<feature type="domain" description="F-box" evidence="2">
    <location>
        <begin position="24"/>
        <end position="73"/>
    </location>
</feature>
<protein>
    <recommendedName>
        <fullName evidence="2">F-box domain-containing protein</fullName>
    </recommendedName>
</protein>
<dbReference type="GeneID" id="25416148"/>
<organism evidence="3 4">
    <name type="scientific">Aureobasidium namibiae CBS 147.97</name>
    <dbReference type="NCBI Taxonomy" id="1043004"/>
    <lineage>
        <taxon>Eukaryota</taxon>
        <taxon>Fungi</taxon>
        <taxon>Dikarya</taxon>
        <taxon>Ascomycota</taxon>
        <taxon>Pezizomycotina</taxon>
        <taxon>Dothideomycetes</taxon>
        <taxon>Dothideomycetidae</taxon>
        <taxon>Dothideales</taxon>
        <taxon>Saccotheciaceae</taxon>
        <taxon>Aureobasidium</taxon>
    </lineage>
</organism>
<accession>A0A074WYF9</accession>